<accession>A0ABM1RS86</accession>
<dbReference type="RefSeq" id="XP_019101874.1">
    <property type="nucleotide sequence ID" value="XM_019246329.1"/>
</dbReference>
<keyword evidence="2" id="KW-1185">Reference proteome</keyword>
<dbReference type="Pfam" id="PF07727">
    <property type="entry name" value="RVT_2"/>
    <property type="match status" value="1"/>
</dbReference>
<dbReference type="GeneID" id="109133320"/>
<protein>
    <submittedName>
        <fullName evidence="3">Uncharacterized protein LOC109133320</fullName>
    </submittedName>
</protein>
<organism evidence="2 3">
    <name type="scientific">Camelina sativa</name>
    <name type="common">False flax</name>
    <name type="synonym">Myagrum sativum</name>
    <dbReference type="NCBI Taxonomy" id="90675"/>
    <lineage>
        <taxon>Eukaryota</taxon>
        <taxon>Viridiplantae</taxon>
        <taxon>Streptophyta</taxon>
        <taxon>Embryophyta</taxon>
        <taxon>Tracheophyta</taxon>
        <taxon>Spermatophyta</taxon>
        <taxon>Magnoliopsida</taxon>
        <taxon>eudicotyledons</taxon>
        <taxon>Gunneridae</taxon>
        <taxon>Pentapetalae</taxon>
        <taxon>rosids</taxon>
        <taxon>malvids</taxon>
        <taxon>Brassicales</taxon>
        <taxon>Brassicaceae</taxon>
        <taxon>Camelineae</taxon>
        <taxon>Camelina</taxon>
    </lineage>
</organism>
<reference evidence="2" key="1">
    <citation type="journal article" date="2014" name="Nat. Commun.">
        <title>The emerging biofuel crop Camelina sativa retains a highly undifferentiated hexaploid genome structure.</title>
        <authorList>
            <person name="Kagale S."/>
            <person name="Koh C."/>
            <person name="Nixon J."/>
            <person name="Bollina V."/>
            <person name="Clarke W.E."/>
            <person name="Tuteja R."/>
            <person name="Spillane C."/>
            <person name="Robinson S.J."/>
            <person name="Links M.G."/>
            <person name="Clarke C."/>
            <person name="Higgins E.E."/>
            <person name="Huebert T."/>
            <person name="Sharpe A.G."/>
            <person name="Parkin I.A."/>
        </authorList>
    </citation>
    <scope>NUCLEOTIDE SEQUENCE [LARGE SCALE GENOMIC DNA]</scope>
    <source>
        <strain evidence="2">cv. DH55</strain>
    </source>
</reference>
<dbReference type="InterPro" id="IPR013103">
    <property type="entry name" value="RVT_2"/>
</dbReference>
<sequence length="137" mass="15245">MAPQELRSYLLTFGFTNSIADTSLFTRKNGRDVVYIHNMLINGNNNAFLTSFIAHLDARFSLKDLGEMSYFLGIEATRTSKGLHLMQKCYILDLHAKTNILHARPVSTPMAPMPKLALTSGTPLAKPTEYRVVLGSL</sequence>
<gene>
    <name evidence="3" type="primary">LOC109133320</name>
</gene>
<evidence type="ECO:0000313" key="2">
    <source>
        <dbReference type="Proteomes" id="UP000694864"/>
    </source>
</evidence>
<dbReference type="Proteomes" id="UP000694864">
    <property type="component" value="Chromosome 6"/>
</dbReference>
<name>A0ABM1RS86_CAMSA</name>
<reference evidence="3" key="2">
    <citation type="submission" date="2025-08" db="UniProtKB">
        <authorList>
            <consortium name="RefSeq"/>
        </authorList>
    </citation>
    <scope>IDENTIFICATION</scope>
    <source>
        <tissue evidence="3">Leaf</tissue>
    </source>
</reference>
<proteinExistence type="predicted"/>
<evidence type="ECO:0000313" key="3">
    <source>
        <dbReference type="RefSeq" id="XP_019101874.1"/>
    </source>
</evidence>
<evidence type="ECO:0000259" key="1">
    <source>
        <dbReference type="Pfam" id="PF07727"/>
    </source>
</evidence>
<feature type="domain" description="Reverse transcriptase Ty1/copia-type" evidence="1">
    <location>
        <begin position="4"/>
        <end position="111"/>
    </location>
</feature>